<proteinExistence type="inferred from homology"/>
<reference evidence="4" key="2">
    <citation type="submission" date="2023-01" db="EMBL/GenBank/DDBJ databases">
        <authorList>
            <person name="Petersen C."/>
        </authorList>
    </citation>
    <scope>NUCLEOTIDE SEQUENCE</scope>
    <source>
        <strain evidence="4">IBT 15450</strain>
    </source>
</reference>
<feature type="transmembrane region" description="Helical" evidence="3">
    <location>
        <begin position="52"/>
        <end position="77"/>
    </location>
</feature>
<comment type="caution">
    <text evidence="4">The sequence shown here is derived from an EMBL/GenBank/DDBJ whole genome shotgun (WGS) entry which is preliminary data.</text>
</comment>
<dbReference type="GO" id="GO:0051999">
    <property type="term" value="P:mannosyl-inositol phosphorylceramide biosynthetic process"/>
    <property type="evidence" value="ECO:0007669"/>
    <property type="project" value="TreeGrafter"/>
</dbReference>
<dbReference type="Pfam" id="PF04488">
    <property type="entry name" value="Gly_transf_sug"/>
    <property type="match status" value="1"/>
</dbReference>
<evidence type="ECO:0000256" key="1">
    <source>
        <dbReference type="ARBA" id="ARBA00009003"/>
    </source>
</evidence>
<evidence type="ECO:0000313" key="4">
    <source>
        <dbReference type="EMBL" id="KAJ6058030.1"/>
    </source>
</evidence>
<dbReference type="AlphaFoldDB" id="A0AAD6NGI6"/>
<dbReference type="Gene3D" id="3.90.550.20">
    <property type="match status" value="1"/>
</dbReference>
<evidence type="ECO:0008006" key="6">
    <source>
        <dbReference type="Google" id="ProtNLM"/>
    </source>
</evidence>
<dbReference type="SUPFAM" id="SSF53448">
    <property type="entry name" value="Nucleotide-diphospho-sugar transferases"/>
    <property type="match status" value="1"/>
</dbReference>
<gene>
    <name evidence="4" type="ORF">N7460_001304</name>
</gene>
<dbReference type="InterPro" id="IPR007577">
    <property type="entry name" value="GlycoTrfase_DXD_sugar-bd_CS"/>
</dbReference>
<keyword evidence="3" id="KW-0472">Membrane</keyword>
<name>A0AAD6NGI6_PENCN</name>
<keyword evidence="3" id="KW-1133">Transmembrane helix</keyword>
<dbReference type="GO" id="GO:0000030">
    <property type="term" value="F:mannosyltransferase activity"/>
    <property type="evidence" value="ECO:0007669"/>
    <property type="project" value="TreeGrafter"/>
</dbReference>
<evidence type="ECO:0000256" key="2">
    <source>
        <dbReference type="ARBA" id="ARBA00022679"/>
    </source>
</evidence>
<feature type="transmembrane region" description="Helical" evidence="3">
    <location>
        <begin position="304"/>
        <end position="332"/>
    </location>
</feature>
<dbReference type="InterPro" id="IPR051706">
    <property type="entry name" value="Glycosyltransferase_domain"/>
</dbReference>
<dbReference type="GO" id="GO:0016020">
    <property type="term" value="C:membrane"/>
    <property type="evidence" value="ECO:0007669"/>
    <property type="project" value="GOC"/>
</dbReference>
<keyword evidence="2" id="KW-0808">Transferase</keyword>
<accession>A0AAD6NGI6</accession>
<organism evidence="4 5">
    <name type="scientific">Penicillium canescens</name>
    <dbReference type="NCBI Taxonomy" id="5083"/>
    <lineage>
        <taxon>Eukaryota</taxon>
        <taxon>Fungi</taxon>
        <taxon>Dikarya</taxon>
        <taxon>Ascomycota</taxon>
        <taxon>Pezizomycotina</taxon>
        <taxon>Eurotiomycetes</taxon>
        <taxon>Eurotiomycetidae</taxon>
        <taxon>Eurotiales</taxon>
        <taxon>Aspergillaceae</taxon>
        <taxon>Penicillium</taxon>
    </lineage>
</organism>
<keyword evidence="5" id="KW-1185">Reference proteome</keyword>
<dbReference type="InterPro" id="IPR029044">
    <property type="entry name" value="Nucleotide-diphossugar_trans"/>
</dbReference>
<evidence type="ECO:0000313" key="5">
    <source>
        <dbReference type="Proteomes" id="UP001219568"/>
    </source>
</evidence>
<reference evidence="4" key="1">
    <citation type="journal article" date="2023" name="IMA Fungus">
        <title>Comparative genomic study of the Penicillium genus elucidates a diverse pangenome and 15 lateral gene transfer events.</title>
        <authorList>
            <person name="Petersen C."/>
            <person name="Sorensen T."/>
            <person name="Nielsen M.R."/>
            <person name="Sondergaard T.E."/>
            <person name="Sorensen J.L."/>
            <person name="Fitzpatrick D.A."/>
            <person name="Frisvad J.C."/>
            <person name="Nielsen K.L."/>
        </authorList>
    </citation>
    <scope>NUCLEOTIDE SEQUENCE</scope>
    <source>
        <strain evidence="4">IBT 15450</strain>
    </source>
</reference>
<protein>
    <recommendedName>
        <fullName evidence="6">Mannosyl phosphorylinositol ceramide synthase SUR1</fullName>
    </recommendedName>
</protein>
<keyword evidence="3" id="KW-0812">Transmembrane</keyword>
<dbReference type="PANTHER" id="PTHR32385:SF15">
    <property type="entry name" value="INOSITOL PHOSPHOCERAMIDE MANNOSYLTRANSFERASE 1"/>
    <property type="match status" value="1"/>
</dbReference>
<dbReference type="Proteomes" id="UP001219568">
    <property type="component" value="Unassembled WGS sequence"/>
</dbReference>
<dbReference type="EMBL" id="JAQJZL010000001">
    <property type="protein sequence ID" value="KAJ6058030.1"/>
    <property type="molecule type" value="Genomic_DNA"/>
</dbReference>
<comment type="similarity">
    <text evidence="1">Belongs to the glycosyltransferase 32 family.</text>
</comment>
<sequence>MSAKSQGNNEAHCKPTGYDEESLAKRPVLPFTSGWEPIKFWYRPMAVRKTSVFLLLFDLVVLGLLLAILHPLISLLLRNNELFGPRDIFPPGERTEVRNSTGRLIPRILHQTCANETIPAKWAEAHASCKNAYADFEYKLWTHERSREFIAANYPWFLNYWDNYAFNIQRADAIRYFVLYHFGGIYLDMDTICKEPIPFDHVESVNAPYTAVVRATIPTGVTNSFMISSAGHPAFKAAIHRLPIFYSITRFWAGLFPYWNVMMATGSMYVISLAQLESYIADLRTATWHGADATILLWLEDKPLVWFSLGGLGTICGLYVINCAILVVWMYIRRSVALPGNIKRQVKLA</sequence>
<evidence type="ECO:0000256" key="3">
    <source>
        <dbReference type="SAM" id="Phobius"/>
    </source>
</evidence>
<dbReference type="PANTHER" id="PTHR32385">
    <property type="entry name" value="MANNOSYL PHOSPHORYLINOSITOL CERAMIDE SYNTHASE"/>
    <property type="match status" value="1"/>
</dbReference>